<sequence length="347" mass="37714">MPRRKADANTAPSRNHFDTSPGNPDGYRPLIEWGTKETQATVEAIARIILSNRASLRAEPALQPWTWKWGDPINGKVKQLLAKLCKDYDVDFNSICTTRGPQKREAGSADEGEDKKPMASPKKARPSPVKKAAKASVPVTTEANVGATPDGEDSIFTPSPSPAPRKEVSGTPPVVKEATPMPITPQKIKEEPVTPVKSEVQAKKTSKETPSPSAEDKMDVDVEDEGEVEEEEEPPIKQGRRKKAVIADDYTPSRSVTPTLASGPSFAAPLCESPNRPKRGCAKRKDYNMALNFDGLDDYLKETEGIEEESDEQEQSVEGDEEEKAADGDTESEGEGDLEAGDEGEDK</sequence>
<feature type="compositionally biased region" description="Polar residues" evidence="1">
    <location>
        <begin position="10"/>
        <end position="22"/>
    </location>
</feature>
<organism evidence="2 3">
    <name type="scientific">Pseudomicrostroma glucosiphilum</name>
    <dbReference type="NCBI Taxonomy" id="1684307"/>
    <lineage>
        <taxon>Eukaryota</taxon>
        <taxon>Fungi</taxon>
        <taxon>Dikarya</taxon>
        <taxon>Basidiomycota</taxon>
        <taxon>Ustilaginomycotina</taxon>
        <taxon>Exobasidiomycetes</taxon>
        <taxon>Microstromatales</taxon>
        <taxon>Microstromatales incertae sedis</taxon>
        <taxon>Pseudomicrostroma</taxon>
    </lineage>
</organism>
<keyword evidence="3" id="KW-1185">Reference proteome</keyword>
<dbReference type="EMBL" id="KZ819327">
    <property type="protein sequence ID" value="PWN20773.1"/>
    <property type="molecule type" value="Genomic_DNA"/>
</dbReference>
<feature type="region of interest" description="Disordered" evidence="1">
    <location>
        <begin position="96"/>
        <end position="285"/>
    </location>
</feature>
<name>A0A316U8S0_9BASI</name>
<evidence type="ECO:0000313" key="3">
    <source>
        <dbReference type="Proteomes" id="UP000245942"/>
    </source>
</evidence>
<dbReference type="RefSeq" id="XP_025347933.1">
    <property type="nucleotide sequence ID" value="XM_025489661.1"/>
</dbReference>
<protein>
    <submittedName>
        <fullName evidence="2">Uncharacterized protein</fullName>
    </submittedName>
</protein>
<feature type="compositionally biased region" description="Acidic residues" evidence="1">
    <location>
        <begin position="305"/>
        <end position="347"/>
    </location>
</feature>
<feature type="compositionally biased region" description="Basic and acidic residues" evidence="1">
    <location>
        <begin position="102"/>
        <end position="117"/>
    </location>
</feature>
<evidence type="ECO:0000256" key="1">
    <source>
        <dbReference type="SAM" id="MobiDB-lite"/>
    </source>
</evidence>
<reference evidence="2 3" key="1">
    <citation type="journal article" date="2018" name="Mol. Biol. Evol.">
        <title>Broad Genomic Sampling Reveals a Smut Pathogenic Ancestry of the Fungal Clade Ustilaginomycotina.</title>
        <authorList>
            <person name="Kijpornyongpan T."/>
            <person name="Mondo S.J."/>
            <person name="Barry K."/>
            <person name="Sandor L."/>
            <person name="Lee J."/>
            <person name="Lipzen A."/>
            <person name="Pangilinan J."/>
            <person name="LaButti K."/>
            <person name="Hainaut M."/>
            <person name="Henrissat B."/>
            <person name="Grigoriev I.V."/>
            <person name="Spatafora J.W."/>
            <person name="Aime M.C."/>
        </authorList>
    </citation>
    <scope>NUCLEOTIDE SEQUENCE [LARGE SCALE GENOMIC DNA]</scope>
    <source>
        <strain evidence="2 3">MCA 4718</strain>
    </source>
</reference>
<dbReference type="Proteomes" id="UP000245942">
    <property type="component" value="Unassembled WGS sequence"/>
</dbReference>
<feature type="region of interest" description="Disordered" evidence="1">
    <location>
        <begin position="299"/>
        <end position="347"/>
    </location>
</feature>
<evidence type="ECO:0000313" key="2">
    <source>
        <dbReference type="EMBL" id="PWN20773.1"/>
    </source>
</evidence>
<feature type="compositionally biased region" description="Polar residues" evidence="1">
    <location>
        <begin position="252"/>
        <end position="262"/>
    </location>
</feature>
<feature type="region of interest" description="Disordered" evidence="1">
    <location>
        <begin position="1"/>
        <end position="28"/>
    </location>
</feature>
<proteinExistence type="predicted"/>
<gene>
    <name evidence="2" type="ORF">BCV69DRAFT_199182</name>
</gene>
<dbReference type="AlphaFoldDB" id="A0A316U8S0"/>
<feature type="compositionally biased region" description="Acidic residues" evidence="1">
    <location>
        <begin position="221"/>
        <end position="233"/>
    </location>
</feature>
<dbReference type="GeneID" id="37011395"/>
<accession>A0A316U8S0</accession>